<dbReference type="AlphaFoldDB" id="A0A0J1JHE6"/>
<proteinExistence type="predicted"/>
<protein>
    <submittedName>
        <fullName evidence="1">Uncharacterized protein</fullName>
    </submittedName>
</protein>
<dbReference type="Proteomes" id="UP000036426">
    <property type="component" value="Unassembled WGS sequence"/>
</dbReference>
<evidence type="ECO:0000313" key="2">
    <source>
        <dbReference type="Proteomes" id="UP000036426"/>
    </source>
</evidence>
<gene>
    <name evidence="1" type="ORF">ABT58_08195</name>
</gene>
<dbReference type="EMBL" id="LDOV01000015">
    <property type="protein sequence ID" value="KLV01362.1"/>
    <property type="molecule type" value="Genomic_DNA"/>
</dbReference>
<name>A0A0J1JHE6_9GAMM</name>
<keyword evidence="2" id="KW-1185">Reference proteome</keyword>
<evidence type="ECO:0000313" key="1">
    <source>
        <dbReference type="EMBL" id="KLV01362.1"/>
    </source>
</evidence>
<dbReference type="PATRIC" id="fig|754436.4.peg.1734"/>
<accession>A0A0J1JHE6</accession>
<reference evidence="1 2" key="1">
    <citation type="submission" date="2015-05" db="EMBL/GenBank/DDBJ databases">
        <title>Photobacterium galathea sp. nov.</title>
        <authorList>
            <person name="Machado H."/>
            <person name="Gram L."/>
        </authorList>
    </citation>
    <scope>NUCLEOTIDE SEQUENCE [LARGE SCALE GENOMIC DNA]</scope>
    <source>
        <strain evidence="1 2">DSM 25995</strain>
    </source>
</reference>
<sequence>MIRTAVIRQVITETMIPDTINQGSISIVSYPFVEQEEALLNDVYILLSMAWIQAETAVNTWKHLLDLIHICIFKRYKKAPRRVLFDEEM</sequence>
<comment type="caution">
    <text evidence="1">The sequence shown here is derived from an EMBL/GenBank/DDBJ whole genome shotgun (WGS) entry which is preliminary data.</text>
</comment>
<organism evidence="1 2">
    <name type="scientific">Photobacterium aphoticum</name>
    <dbReference type="NCBI Taxonomy" id="754436"/>
    <lineage>
        <taxon>Bacteria</taxon>
        <taxon>Pseudomonadati</taxon>
        <taxon>Pseudomonadota</taxon>
        <taxon>Gammaproteobacteria</taxon>
        <taxon>Vibrionales</taxon>
        <taxon>Vibrionaceae</taxon>
        <taxon>Photobacterium</taxon>
    </lineage>
</organism>